<dbReference type="Proteomes" id="UP000199632">
    <property type="component" value="Unassembled WGS sequence"/>
</dbReference>
<evidence type="ECO:0000313" key="1">
    <source>
        <dbReference type="EMBL" id="SDY65186.1"/>
    </source>
</evidence>
<dbReference type="AlphaFoldDB" id="A0A1H3LLH0"/>
<proteinExistence type="predicted"/>
<keyword evidence="2" id="KW-1185">Reference proteome</keyword>
<dbReference type="EMBL" id="FNQB01000001">
    <property type="protein sequence ID" value="SDY65186.1"/>
    <property type="molecule type" value="Genomic_DNA"/>
</dbReference>
<reference evidence="2" key="1">
    <citation type="submission" date="2016-10" db="EMBL/GenBank/DDBJ databases">
        <authorList>
            <person name="Varghese N."/>
            <person name="Submissions S."/>
        </authorList>
    </citation>
    <scope>NUCLEOTIDE SEQUENCE [LARGE SCALE GENOMIC DNA]</scope>
    <source>
        <strain evidence="2">DSM 44718</strain>
    </source>
</reference>
<protein>
    <submittedName>
        <fullName evidence="1">Uncharacterized protein</fullName>
    </submittedName>
</protein>
<gene>
    <name evidence="1" type="ORF">SAMN05421684_0829</name>
</gene>
<evidence type="ECO:0000313" key="2">
    <source>
        <dbReference type="Proteomes" id="UP000199632"/>
    </source>
</evidence>
<name>A0A1H3LLH0_9ACTN</name>
<organism evidence="1 2">
    <name type="scientific">Asanoa ishikariensis</name>
    <dbReference type="NCBI Taxonomy" id="137265"/>
    <lineage>
        <taxon>Bacteria</taxon>
        <taxon>Bacillati</taxon>
        <taxon>Actinomycetota</taxon>
        <taxon>Actinomycetes</taxon>
        <taxon>Micromonosporales</taxon>
        <taxon>Micromonosporaceae</taxon>
        <taxon>Asanoa</taxon>
    </lineage>
</organism>
<sequence length="67" mass="7212">MLGRRRQPADVLPSGQLRQFSGGREGYVLTGEGPFDVVDLLDPAPAARVTSLADQHAFIRAFYGLPG</sequence>
<accession>A0A1H3LLH0</accession>